<dbReference type="PROSITE" id="PS50297">
    <property type="entry name" value="ANK_REP_REGION"/>
    <property type="match status" value="2"/>
</dbReference>
<accession>D8TGW7</accession>
<dbReference type="OrthoDB" id="346910at2759"/>
<comment type="similarity">
    <text evidence="1">Belongs to the ACBP family.</text>
</comment>
<evidence type="ECO:0000313" key="6">
    <source>
        <dbReference type="Proteomes" id="UP000001058"/>
    </source>
</evidence>
<dbReference type="Proteomes" id="UP000001058">
    <property type="component" value="Unassembled WGS sequence"/>
</dbReference>
<dbReference type="SUPFAM" id="SSF48403">
    <property type="entry name" value="Ankyrin repeat"/>
    <property type="match status" value="1"/>
</dbReference>
<dbReference type="PRINTS" id="PR01415">
    <property type="entry name" value="ANKYRIN"/>
</dbReference>
<dbReference type="Gene3D" id="1.25.40.20">
    <property type="entry name" value="Ankyrin repeat-containing domain"/>
    <property type="match status" value="2"/>
</dbReference>
<dbReference type="STRING" id="3068.D8TGW7"/>
<feature type="repeat" description="ANK" evidence="3">
    <location>
        <begin position="117"/>
        <end position="149"/>
    </location>
</feature>
<dbReference type="PROSITE" id="PS50088">
    <property type="entry name" value="ANK_REPEAT"/>
    <property type="match status" value="2"/>
</dbReference>
<dbReference type="Pfam" id="PF12796">
    <property type="entry name" value="Ank_2"/>
    <property type="match status" value="1"/>
</dbReference>
<keyword evidence="3" id="KW-0040">ANK repeat</keyword>
<evidence type="ECO:0000256" key="1">
    <source>
        <dbReference type="ARBA" id="ARBA00005567"/>
    </source>
</evidence>
<sequence>MKQYVELLKTIVPEWGQEGAGGSQPKGRGGMGPVFSCLAAGEDANDDSQTAGPRTLHELAGEGDVSAVASMLDAGEAIDGRDETGCTALHFAADRGHVEVTRLLIQAGADLNAQDADGQTPLHYAAITEHREVYDLLVESGADISIKDSQGATAAANAPAGWGLG</sequence>
<gene>
    <name evidence="5" type="ORF">VOLCADRAFT_115565</name>
</gene>
<dbReference type="EMBL" id="GL378323">
    <property type="protein sequence ID" value="EFJ52604.1"/>
    <property type="molecule type" value="Genomic_DNA"/>
</dbReference>
<dbReference type="PANTHER" id="PTHR24119:SF0">
    <property type="entry name" value="ACYL-COA-BINDING DOMAIN-CONTAINING PROTEIN 6"/>
    <property type="match status" value="1"/>
</dbReference>
<name>D8TGW7_VOLCA</name>
<dbReference type="PROSITE" id="PS51228">
    <property type="entry name" value="ACB_2"/>
    <property type="match status" value="1"/>
</dbReference>
<dbReference type="InterPro" id="IPR002110">
    <property type="entry name" value="Ankyrin_rpt"/>
</dbReference>
<feature type="domain" description="ACB" evidence="4">
    <location>
        <begin position="1"/>
        <end position="17"/>
    </location>
</feature>
<protein>
    <recommendedName>
        <fullName evidence="4">ACB domain-containing protein</fullName>
    </recommendedName>
</protein>
<evidence type="ECO:0000256" key="3">
    <source>
        <dbReference type="PROSITE-ProRule" id="PRU00023"/>
    </source>
</evidence>
<dbReference type="GO" id="GO:0000062">
    <property type="term" value="F:fatty-acyl-CoA binding"/>
    <property type="evidence" value="ECO:0007669"/>
    <property type="project" value="InterPro"/>
</dbReference>
<dbReference type="InterPro" id="IPR000582">
    <property type="entry name" value="Acyl-CoA-binding_protein"/>
</dbReference>
<dbReference type="GeneID" id="9625240"/>
<keyword evidence="2" id="KW-0446">Lipid-binding</keyword>
<feature type="repeat" description="ANK" evidence="3">
    <location>
        <begin position="84"/>
        <end position="116"/>
    </location>
</feature>
<dbReference type="KEGG" id="vcn:VOLCADRAFT_115565"/>
<dbReference type="RefSeq" id="XP_002945609.1">
    <property type="nucleotide sequence ID" value="XM_002945563.1"/>
</dbReference>
<dbReference type="InParanoid" id="D8TGW7"/>
<evidence type="ECO:0000256" key="2">
    <source>
        <dbReference type="ARBA" id="ARBA00023121"/>
    </source>
</evidence>
<evidence type="ECO:0000313" key="5">
    <source>
        <dbReference type="EMBL" id="EFJ52604.1"/>
    </source>
</evidence>
<organism evidence="6">
    <name type="scientific">Volvox carteri f. nagariensis</name>
    <dbReference type="NCBI Taxonomy" id="3068"/>
    <lineage>
        <taxon>Eukaryota</taxon>
        <taxon>Viridiplantae</taxon>
        <taxon>Chlorophyta</taxon>
        <taxon>core chlorophytes</taxon>
        <taxon>Chlorophyceae</taxon>
        <taxon>CS clade</taxon>
        <taxon>Chlamydomonadales</taxon>
        <taxon>Volvocaceae</taxon>
        <taxon>Volvox</taxon>
    </lineage>
</organism>
<dbReference type="SMART" id="SM00248">
    <property type="entry name" value="ANK"/>
    <property type="match status" value="2"/>
</dbReference>
<evidence type="ECO:0000259" key="4">
    <source>
        <dbReference type="PROSITE" id="PS51228"/>
    </source>
</evidence>
<reference evidence="5 6" key="1">
    <citation type="journal article" date="2010" name="Science">
        <title>Genomic analysis of organismal complexity in the multicellular green alga Volvox carteri.</title>
        <authorList>
            <person name="Prochnik S.E."/>
            <person name="Umen J."/>
            <person name="Nedelcu A.M."/>
            <person name="Hallmann A."/>
            <person name="Miller S.M."/>
            <person name="Nishii I."/>
            <person name="Ferris P."/>
            <person name="Kuo A."/>
            <person name="Mitros T."/>
            <person name="Fritz-Laylin L.K."/>
            <person name="Hellsten U."/>
            <person name="Chapman J."/>
            <person name="Simakov O."/>
            <person name="Rensing S.A."/>
            <person name="Terry A."/>
            <person name="Pangilinan J."/>
            <person name="Kapitonov V."/>
            <person name="Jurka J."/>
            <person name="Salamov A."/>
            <person name="Shapiro H."/>
            <person name="Schmutz J."/>
            <person name="Grimwood J."/>
            <person name="Lindquist E."/>
            <person name="Lucas S."/>
            <person name="Grigoriev I.V."/>
            <person name="Schmitt R."/>
            <person name="Kirk D."/>
            <person name="Rokhsar D.S."/>
        </authorList>
    </citation>
    <scope>NUCLEOTIDE SEQUENCE [LARGE SCALE GENOMIC DNA]</scope>
    <source>
        <strain evidence="6">f. Nagariensis / Eve</strain>
    </source>
</reference>
<proteinExistence type="inferred from homology"/>
<dbReference type="AlphaFoldDB" id="D8TGW7"/>
<dbReference type="eggNOG" id="KOG0817">
    <property type="taxonomic scope" value="Eukaryota"/>
</dbReference>
<dbReference type="PANTHER" id="PTHR24119">
    <property type="entry name" value="ACYL-COA-BINDING DOMAIN-CONTAINING PROTEIN 6"/>
    <property type="match status" value="1"/>
</dbReference>
<dbReference type="InterPro" id="IPR036770">
    <property type="entry name" value="Ankyrin_rpt-contain_sf"/>
</dbReference>
<keyword evidence="6" id="KW-1185">Reference proteome</keyword>